<protein>
    <submittedName>
        <fullName evidence="1">Uncharacterized protein</fullName>
    </submittedName>
</protein>
<accession>A0AAU9JHV1</accession>
<evidence type="ECO:0000313" key="2">
    <source>
        <dbReference type="Proteomes" id="UP001162131"/>
    </source>
</evidence>
<proteinExistence type="predicted"/>
<dbReference type="EMBL" id="CAJZBQ010000037">
    <property type="protein sequence ID" value="CAG9325236.1"/>
    <property type="molecule type" value="Genomic_DNA"/>
</dbReference>
<dbReference type="AlphaFoldDB" id="A0AAU9JHV1"/>
<sequence>MSLRVIEKNLGKSEEMKIKEVEMYIEEGKNLLFEIEKSVNMFEHAQMVIDIGKLCEKYKDFVDKGIRIKKLTQKLRRSDYVRNEKCMPQLDQKVIKCFSPKISNIQASNKVVIKKEDLVIVFV</sequence>
<comment type="caution">
    <text evidence="1">The sequence shown here is derived from an EMBL/GenBank/DDBJ whole genome shotgun (WGS) entry which is preliminary data.</text>
</comment>
<name>A0AAU9JHV1_9CILI</name>
<reference evidence="1" key="1">
    <citation type="submission" date="2021-09" db="EMBL/GenBank/DDBJ databases">
        <authorList>
            <consortium name="AG Swart"/>
            <person name="Singh M."/>
            <person name="Singh A."/>
            <person name="Seah K."/>
            <person name="Emmerich C."/>
        </authorList>
    </citation>
    <scope>NUCLEOTIDE SEQUENCE</scope>
    <source>
        <strain evidence="1">ATCC30299</strain>
    </source>
</reference>
<keyword evidence="2" id="KW-1185">Reference proteome</keyword>
<dbReference type="Proteomes" id="UP001162131">
    <property type="component" value="Unassembled WGS sequence"/>
</dbReference>
<evidence type="ECO:0000313" key="1">
    <source>
        <dbReference type="EMBL" id="CAG9325236.1"/>
    </source>
</evidence>
<gene>
    <name evidence="1" type="ORF">BSTOLATCC_MIC37982</name>
</gene>
<organism evidence="1 2">
    <name type="scientific">Blepharisma stoltei</name>
    <dbReference type="NCBI Taxonomy" id="1481888"/>
    <lineage>
        <taxon>Eukaryota</taxon>
        <taxon>Sar</taxon>
        <taxon>Alveolata</taxon>
        <taxon>Ciliophora</taxon>
        <taxon>Postciliodesmatophora</taxon>
        <taxon>Heterotrichea</taxon>
        <taxon>Heterotrichida</taxon>
        <taxon>Blepharismidae</taxon>
        <taxon>Blepharisma</taxon>
    </lineage>
</organism>